<dbReference type="PANTHER" id="PTHR43712:SF1">
    <property type="entry name" value="HYPOTHETICAL O-METHYLTRANSFERASE (EUROFUNG)-RELATED"/>
    <property type="match status" value="1"/>
</dbReference>
<keyword evidence="1" id="KW-0489">Methyltransferase</keyword>
<dbReference type="InterPro" id="IPR029063">
    <property type="entry name" value="SAM-dependent_MTases_sf"/>
</dbReference>
<dbReference type="Gene3D" id="1.10.10.10">
    <property type="entry name" value="Winged helix-like DNA-binding domain superfamily/Winged helix DNA-binding domain"/>
    <property type="match status" value="1"/>
</dbReference>
<dbReference type="SUPFAM" id="SSF53335">
    <property type="entry name" value="S-adenosyl-L-methionine-dependent methyltransferases"/>
    <property type="match status" value="1"/>
</dbReference>
<reference evidence="5" key="1">
    <citation type="submission" date="2023-01" db="EMBL/GenBank/DDBJ databases">
        <authorList>
            <person name="Van Ghelder C."/>
            <person name="Rancurel C."/>
        </authorList>
    </citation>
    <scope>NUCLEOTIDE SEQUENCE</scope>
    <source>
        <strain evidence="5">CNCM I-4278</strain>
    </source>
</reference>
<dbReference type="OrthoDB" id="2410195at2759"/>
<evidence type="ECO:0000313" key="6">
    <source>
        <dbReference type="Proteomes" id="UP001152607"/>
    </source>
</evidence>
<gene>
    <name evidence="5" type="ORF">PDIGIT_LOCUS10036</name>
</gene>
<dbReference type="Pfam" id="PF00891">
    <property type="entry name" value="Methyltransf_2"/>
    <property type="match status" value="1"/>
</dbReference>
<keyword evidence="6" id="KW-1185">Reference proteome</keyword>
<dbReference type="InterPro" id="IPR036388">
    <property type="entry name" value="WH-like_DNA-bd_sf"/>
</dbReference>
<organism evidence="5 6">
    <name type="scientific">Periconia digitata</name>
    <dbReference type="NCBI Taxonomy" id="1303443"/>
    <lineage>
        <taxon>Eukaryota</taxon>
        <taxon>Fungi</taxon>
        <taxon>Dikarya</taxon>
        <taxon>Ascomycota</taxon>
        <taxon>Pezizomycotina</taxon>
        <taxon>Dothideomycetes</taxon>
        <taxon>Pleosporomycetidae</taxon>
        <taxon>Pleosporales</taxon>
        <taxon>Massarineae</taxon>
        <taxon>Periconiaceae</taxon>
        <taxon>Periconia</taxon>
    </lineage>
</organism>
<protein>
    <recommendedName>
        <fullName evidence="4">O-methyltransferase C-terminal domain-containing protein</fullName>
    </recommendedName>
</protein>
<evidence type="ECO:0000256" key="1">
    <source>
        <dbReference type="ARBA" id="ARBA00022603"/>
    </source>
</evidence>
<evidence type="ECO:0000313" key="5">
    <source>
        <dbReference type="EMBL" id="CAI6336930.1"/>
    </source>
</evidence>
<evidence type="ECO:0000259" key="4">
    <source>
        <dbReference type="Pfam" id="PF00891"/>
    </source>
</evidence>
<keyword evidence="2" id="KW-0808">Transferase</keyword>
<dbReference type="Gene3D" id="3.40.50.150">
    <property type="entry name" value="Vaccinia Virus protein VP39"/>
    <property type="match status" value="1"/>
</dbReference>
<accession>A0A9W4UJ49</accession>
<keyword evidence="3" id="KW-0949">S-adenosyl-L-methionine</keyword>
<dbReference type="InterPro" id="IPR001077">
    <property type="entry name" value="COMT_C"/>
</dbReference>
<dbReference type="GO" id="GO:0008171">
    <property type="term" value="F:O-methyltransferase activity"/>
    <property type="evidence" value="ECO:0007669"/>
    <property type="project" value="InterPro"/>
</dbReference>
<dbReference type="PANTHER" id="PTHR43712">
    <property type="entry name" value="PUTATIVE (AFU_ORTHOLOGUE AFUA_4G14580)-RELATED"/>
    <property type="match status" value="1"/>
</dbReference>
<dbReference type="Proteomes" id="UP001152607">
    <property type="component" value="Unassembled WGS sequence"/>
</dbReference>
<evidence type="ECO:0000256" key="3">
    <source>
        <dbReference type="ARBA" id="ARBA00022691"/>
    </source>
</evidence>
<dbReference type="EMBL" id="CAOQHR010000007">
    <property type="protein sequence ID" value="CAI6336930.1"/>
    <property type="molecule type" value="Genomic_DNA"/>
</dbReference>
<dbReference type="InterPro" id="IPR036390">
    <property type="entry name" value="WH_DNA-bd_sf"/>
</dbReference>
<dbReference type="SUPFAM" id="SSF46785">
    <property type="entry name" value="Winged helix' DNA-binding domain"/>
    <property type="match status" value="1"/>
</dbReference>
<feature type="domain" description="O-methyltransferase C-terminal" evidence="4">
    <location>
        <begin position="168"/>
        <end position="307"/>
    </location>
</feature>
<dbReference type="InterPro" id="IPR016461">
    <property type="entry name" value="COMT-like"/>
</dbReference>
<comment type="caution">
    <text evidence="5">The sequence shown here is derived from an EMBL/GenBank/DDBJ whole genome shotgun (WGS) entry which is preliminary data.</text>
</comment>
<proteinExistence type="predicted"/>
<sequence length="332" mass="37775">MARVGYDTKMWSVLAESEGPLSLAQIAEKTNFDPLLLKRFLRYYQSFRMLSQPGDDAYVANNVTKALAGPDGVAVEYFTTVLQKPFEAVPRYLKSHNYDNPTNPSDSPWQEGYETKLHPFAWLQSNAEHFELFMQWVHLSRAGLPMWFDVFPFDQIVGKGSDKDTILFVDVGSALGHQSIALRQRFPDLLGRIIIQDTAQVIGAVQPSHDIESQIYDFFTPQPVRGARAYYLRNIVHDWADEQVVMILKNQITAMSEDSVILLDDMVLPEKDSPWRATQLDMTMLAALAAMERSETQWHALLEKAGLEIVKIWKYTEECDDSIVVAKPKKVA</sequence>
<dbReference type="GO" id="GO:0032259">
    <property type="term" value="P:methylation"/>
    <property type="evidence" value="ECO:0007669"/>
    <property type="project" value="UniProtKB-KW"/>
</dbReference>
<dbReference type="AlphaFoldDB" id="A0A9W4UJ49"/>
<evidence type="ECO:0000256" key="2">
    <source>
        <dbReference type="ARBA" id="ARBA00022679"/>
    </source>
</evidence>
<dbReference type="PROSITE" id="PS51683">
    <property type="entry name" value="SAM_OMT_II"/>
    <property type="match status" value="1"/>
</dbReference>
<name>A0A9W4UJ49_9PLEO</name>